<organism evidence="14 15">
    <name type="scientific">Quillaja saponaria</name>
    <name type="common">Soap bark tree</name>
    <dbReference type="NCBI Taxonomy" id="32244"/>
    <lineage>
        <taxon>Eukaryota</taxon>
        <taxon>Viridiplantae</taxon>
        <taxon>Streptophyta</taxon>
        <taxon>Embryophyta</taxon>
        <taxon>Tracheophyta</taxon>
        <taxon>Spermatophyta</taxon>
        <taxon>Magnoliopsida</taxon>
        <taxon>eudicotyledons</taxon>
        <taxon>Gunneridae</taxon>
        <taxon>Pentapetalae</taxon>
        <taxon>rosids</taxon>
        <taxon>fabids</taxon>
        <taxon>Fabales</taxon>
        <taxon>Quillajaceae</taxon>
        <taxon>Quillaja</taxon>
    </lineage>
</organism>
<evidence type="ECO:0000256" key="4">
    <source>
        <dbReference type="ARBA" id="ARBA00022622"/>
    </source>
</evidence>
<evidence type="ECO:0000256" key="3">
    <source>
        <dbReference type="ARBA" id="ARBA00022475"/>
    </source>
</evidence>
<evidence type="ECO:0000256" key="10">
    <source>
        <dbReference type="ARBA" id="ARBA00024686"/>
    </source>
</evidence>
<dbReference type="PANTHER" id="PTHR32382:SF6">
    <property type="entry name" value="FASCICLIN-LIKE ARABINOGALACTAN PROTEIN 14"/>
    <property type="match status" value="1"/>
</dbReference>
<evidence type="ECO:0000256" key="8">
    <source>
        <dbReference type="ARBA" id="ARBA00023180"/>
    </source>
</evidence>
<dbReference type="AlphaFoldDB" id="A0AAD7PL19"/>
<feature type="region of interest" description="Disordered" evidence="11">
    <location>
        <begin position="175"/>
        <end position="245"/>
    </location>
</feature>
<evidence type="ECO:0000259" key="13">
    <source>
        <dbReference type="PROSITE" id="PS50213"/>
    </source>
</evidence>
<comment type="caution">
    <text evidence="14">The sequence shown here is derived from an EMBL/GenBank/DDBJ whole genome shotgun (WGS) entry which is preliminary data.</text>
</comment>
<evidence type="ECO:0000313" key="14">
    <source>
        <dbReference type="EMBL" id="KAJ7958665.1"/>
    </source>
</evidence>
<dbReference type="GO" id="GO:0098552">
    <property type="term" value="C:side of membrane"/>
    <property type="evidence" value="ECO:0007669"/>
    <property type="project" value="UniProtKB-KW"/>
</dbReference>
<dbReference type="InterPro" id="IPR033254">
    <property type="entry name" value="Plant_FLA"/>
</dbReference>
<feature type="signal peptide" evidence="12">
    <location>
        <begin position="1"/>
        <end position="23"/>
    </location>
</feature>
<gene>
    <name evidence="14" type="ORF">O6P43_019360</name>
</gene>
<evidence type="ECO:0000256" key="2">
    <source>
        <dbReference type="ARBA" id="ARBA00007843"/>
    </source>
</evidence>
<dbReference type="PROSITE" id="PS50213">
    <property type="entry name" value="FAS1"/>
    <property type="match status" value="1"/>
</dbReference>
<dbReference type="InterPro" id="IPR000782">
    <property type="entry name" value="FAS1_domain"/>
</dbReference>
<keyword evidence="6" id="KW-0654">Proteoglycan</keyword>
<evidence type="ECO:0000256" key="11">
    <source>
        <dbReference type="SAM" id="MobiDB-lite"/>
    </source>
</evidence>
<evidence type="ECO:0000256" key="9">
    <source>
        <dbReference type="ARBA" id="ARBA00023288"/>
    </source>
</evidence>
<dbReference type="EMBL" id="JARAOO010000008">
    <property type="protein sequence ID" value="KAJ7958665.1"/>
    <property type="molecule type" value="Genomic_DNA"/>
</dbReference>
<dbReference type="Pfam" id="PF02469">
    <property type="entry name" value="Fasciclin"/>
    <property type="match status" value="1"/>
</dbReference>
<keyword evidence="5 12" id="KW-0732">Signal</keyword>
<dbReference type="Gene3D" id="2.30.180.10">
    <property type="entry name" value="FAS1 domain"/>
    <property type="match status" value="1"/>
</dbReference>
<dbReference type="PANTHER" id="PTHR32382">
    <property type="entry name" value="FASCICLIN-LIKE ARABINOGALACTAN PROTEIN"/>
    <property type="match status" value="1"/>
</dbReference>
<evidence type="ECO:0000256" key="6">
    <source>
        <dbReference type="ARBA" id="ARBA00022974"/>
    </source>
</evidence>
<feature type="compositionally biased region" description="Low complexity" evidence="11">
    <location>
        <begin position="235"/>
        <end position="245"/>
    </location>
</feature>
<reference evidence="14" key="1">
    <citation type="journal article" date="2023" name="Science">
        <title>Elucidation of the pathway for biosynthesis of saponin adjuvants from the soapbark tree.</title>
        <authorList>
            <person name="Reed J."/>
            <person name="Orme A."/>
            <person name="El-Demerdash A."/>
            <person name="Owen C."/>
            <person name="Martin L.B.B."/>
            <person name="Misra R.C."/>
            <person name="Kikuchi S."/>
            <person name="Rejzek M."/>
            <person name="Martin A.C."/>
            <person name="Harkess A."/>
            <person name="Leebens-Mack J."/>
            <person name="Louveau T."/>
            <person name="Stephenson M.J."/>
            <person name="Osbourn A."/>
        </authorList>
    </citation>
    <scope>NUCLEOTIDE SEQUENCE</scope>
    <source>
        <strain evidence="14">S10</strain>
    </source>
</reference>
<dbReference type="GO" id="GO:0005886">
    <property type="term" value="C:plasma membrane"/>
    <property type="evidence" value="ECO:0007669"/>
    <property type="project" value="UniProtKB-SubCell"/>
</dbReference>
<dbReference type="FunFam" id="2.30.180.10:FF:000015">
    <property type="entry name" value="Fasciclin-like arabinogalactan protein 3"/>
    <property type="match status" value="1"/>
</dbReference>
<comment type="similarity">
    <text evidence="2">Belongs to the fasciclin-like AGP family.</text>
</comment>
<evidence type="ECO:0000313" key="15">
    <source>
        <dbReference type="Proteomes" id="UP001163823"/>
    </source>
</evidence>
<keyword evidence="8" id="KW-0325">Glycoprotein</keyword>
<sequence length="265" mass="27747">MDSKASSLLCLALFLVFSSAVNAFNITKMLSQYSDFSNFNDLLTQTHLAGEINSRQTITVLVVDNGAIGSINGKPTNAIKDILSNHIILDYYDEAKLNKLTKKSTLLTTLYQSTGQAQNQQGFLNCTILGQGEITFGSAVKGASHDSKLVKSVTTQPYNISVLQVSQAIVAPGIDSKASTPGQAPNKAPTPDSNESESPEPAAAPPKKKSDDEDEETTPVSSPPEPDSTADDDAPAQAPANSGSSSFGFFGVGAFMGLASLLAAL</sequence>
<evidence type="ECO:0000256" key="7">
    <source>
        <dbReference type="ARBA" id="ARBA00023136"/>
    </source>
</evidence>
<evidence type="ECO:0000256" key="1">
    <source>
        <dbReference type="ARBA" id="ARBA00004609"/>
    </source>
</evidence>
<protein>
    <submittedName>
        <fullName evidence="14">Fasciclin-like arabinogalactan protein</fullName>
    </submittedName>
</protein>
<keyword evidence="9" id="KW-0449">Lipoprotein</keyword>
<comment type="function">
    <text evidence="10">May be a cell surface adhesion protein.</text>
</comment>
<dbReference type="Proteomes" id="UP001163823">
    <property type="component" value="Chromosome 8"/>
</dbReference>
<name>A0AAD7PL19_QUISA</name>
<keyword evidence="3" id="KW-1003">Cell membrane</keyword>
<keyword evidence="4" id="KW-0336">GPI-anchor</keyword>
<proteinExistence type="inferred from homology"/>
<dbReference type="SUPFAM" id="SSF82153">
    <property type="entry name" value="FAS1 domain"/>
    <property type="match status" value="1"/>
</dbReference>
<evidence type="ECO:0000256" key="12">
    <source>
        <dbReference type="SAM" id="SignalP"/>
    </source>
</evidence>
<keyword evidence="7" id="KW-0472">Membrane</keyword>
<evidence type="ECO:0000256" key="5">
    <source>
        <dbReference type="ARBA" id="ARBA00022729"/>
    </source>
</evidence>
<dbReference type="InterPro" id="IPR036378">
    <property type="entry name" value="FAS1_dom_sf"/>
</dbReference>
<keyword evidence="15" id="KW-1185">Reference proteome</keyword>
<comment type="subcellular location">
    <subcellularLocation>
        <location evidence="1">Cell membrane</location>
        <topology evidence="1">Lipid-anchor</topology>
        <topology evidence="1">GPI-anchor</topology>
    </subcellularLocation>
</comment>
<feature type="chain" id="PRO_5042168293" evidence="12">
    <location>
        <begin position="24"/>
        <end position="265"/>
    </location>
</feature>
<feature type="domain" description="FAS1" evidence="13">
    <location>
        <begin position="23"/>
        <end position="154"/>
    </location>
</feature>
<accession>A0AAD7PL19</accession>
<dbReference type="KEGG" id="qsa:O6P43_019360"/>